<feature type="transmembrane region" description="Helical" evidence="2">
    <location>
        <begin position="306"/>
        <end position="328"/>
    </location>
</feature>
<feature type="transmembrane region" description="Helical" evidence="2">
    <location>
        <begin position="12"/>
        <end position="33"/>
    </location>
</feature>
<dbReference type="EMBL" id="MCGR01000036">
    <property type="protein sequence ID" value="ORY75956.1"/>
    <property type="molecule type" value="Genomic_DNA"/>
</dbReference>
<feature type="compositionally biased region" description="Low complexity" evidence="1">
    <location>
        <begin position="600"/>
        <end position="610"/>
    </location>
</feature>
<feature type="transmembrane region" description="Helical" evidence="2">
    <location>
        <begin position="164"/>
        <end position="182"/>
    </location>
</feature>
<feature type="compositionally biased region" description="Basic and acidic residues" evidence="1">
    <location>
        <begin position="390"/>
        <end position="413"/>
    </location>
</feature>
<dbReference type="InParanoid" id="A0A1Y2EXX7"/>
<protein>
    <submittedName>
        <fullName evidence="3">Uncharacterized protein</fullName>
    </submittedName>
</protein>
<dbReference type="AlphaFoldDB" id="A0A1Y2EXX7"/>
<keyword evidence="2" id="KW-0812">Transmembrane</keyword>
<evidence type="ECO:0000313" key="3">
    <source>
        <dbReference type="EMBL" id="ORY75956.1"/>
    </source>
</evidence>
<feature type="compositionally biased region" description="Basic residues" evidence="1">
    <location>
        <begin position="444"/>
        <end position="460"/>
    </location>
</feature>
<feature type="region of interest" description="Disordered" evidence="1">
    <location>
        <begin position="390"/>
        <end position="528"/>
    </location>
</feature>
<feature type="transmembrane region" description="Helical" evidence="2">
    <location>
        <begin position="81"/>
        <end position="100"/>
    </location>
</feature>
<proteinExistence type="predicted"/>
<feature type="compositionally biased region" description="Basic and acidic residues" evidence="1">
    <location>
        <begin position="476"/>
        <end position="495"/>
    </location>
</feature>
<feature type="transmembrane region" description="Helical" evidence="2">
    <location>
        <begin position="54"/>
        <end position="75"/>
    </location>
</feature>
<sequence>MPELNVDAISSLLGYMSTGLGLFLTLPSLYFGWRDEFPYISLHINWIWSVAEGLSLAGLLMVPGALVFQIVLVIWYLISDLAFVVEAIIINGYLGASHWSPSKFEIRRLRDFWTEKKFEEWTEEKHLHPEARPDDLQKALTRERNAVEHTFTGARWRRDIEIQISALIIGFFVTILFWYLVFFRNGSASKEYDWEKSIVSEFGKKAFGGWILGWISSAVSDMAGRIQDEYKVRNWVKMALNCCRRARKKDPRDDHDMQGPPDDDPYGVAAVCTVVFSVFMIDNMLQLISIFVILKGQDSATVGNYVWFQAPWIFGSTIPILLDARAIYRYNRAMKKGGVAKTHGKWWYKGNEAFPIKPQDPHVERAFQAIIHDPHARANLVQERKNHRIEFKQLSRGDRRERQQRLNDAEAGHRPYKRTQSFIDHERDTEAAQQQAHDDTVAARRARAARTTRATHKVAKRVGLGGPSLKPPPPVDDDHHHHPRSEAGDFHELPPIERGSTLSLPPLHATPAPSVHTPARSNSTRSGWSMYDHPRYSLGHTQRPQHRSRNALLALSDSEASHSDSSSHSSDESSEAEMRERRPHRPSRFALGRQARRQGGESSSEEGLLG</sequence>
<gene>
    <name evidence="3" type="ORF">BCR35DRAFT_306011</name>
</gene>
<feature type="transmembrane region" description="Helical" evidence="2">
    <location>
        <begin position="266"/>
        <end position="294"/>
    </location>
</feature>
<feature type="region of interest" description="Disordered" evidence="1">
    <location>
        <begin position="556"/>
        <end position="610"/>
    </location>
</feature>
<feature type="compositionally biased region" description="Basic and acidic residues" evidence="1">
    <location>
        <begin position="423"/>
        <end position="442"/>
    </location>
</feature>
<dbReference type="Proteomes" id="UP000193467">
    <property type="component" value="Unassembled WGS sequence"/>
</dbReference>
<keyword evidence="4" id="KW-1185">Reference proteome</keyword>
<comment type="caution">
    <text evidence="3">The sequence shown here is derived from an EMBL/GenBank/DDBJ whole genome shotgun (WGS) entry which is preliminary data.</text>
</comment>
<evidence type="ECO:0000313" key="4">
    <source>
        <dbReference type="Proteomes" id="UP000193467"/>
    </source>
</evidence>
<feature type="compositionally biased region" description="Low complexity" evidence="1">
    <location>
        <begin position="556"/>
        <end position="568"/>
    </location>
</feature>
<keyword evidence="2" id="KW-0472">Membrane</keyword>
<reference evidence="3 4" key="1">
    <citation type="submission" date="2016-07" db="EMBL/GenBank/DDBJ databases">
        <title>Pervasive Adenine N6-methylation of Active Genes in Fungi.</title>
        <authorList>
            <consortium name="DOE Joint Genome Institute"/>
            <person name="Mondo S.J."/>
            <person name="Dannebaum R.O."/>
            <person name="Kuo R.C."/>
            <person name="Labutti K."/>
            <person name="Haridas S."/>
            <person name="Kuo A."/>
            <person name="Salamov A."/>
            <person name="Ahrendt S.R."/>
            <person name="Lipzen A."/>
            <person name="Sullivan W."/>
            <person name="Andreopoulos W.B."/>
            <person name="Clum A."/>
            <person name="Lindquist E."/>
            <person name="Daum C."/>
            <person name="Ramamoorthy G.K."/>
            <person name="Gryganskyi A."/>
            <person name="Culley D."/>
            <person name="Magnuson J.K."/>
            <person name="James T.Y."/>
            <person name="O'Malley M.A."/>
            <person name="Stajich J.E."/>
            <person name="Spatafora J.W."/>
            <person name="Visel A."/>
            <person name="Grigoriev I.V."/>
        </authorList>
    </citation>
    <scope>NUCLEOTIDE SEQUENCE [LARGE SCALE GENOMIC DNA]</scope>
    <source>
        <strain evidence="3 4">62-1032</strain>
    </source>
</reference>
<name>A0A1Y2EXX7_9BASI</name>
<evidence type="ECO:0000256" key="1">
    <source>
        <dbReference type="SAM" id="MobiDB-lite"/>
    </source>
</evidence>
<organism evidence="3 4">
    <name type="scientific">Leucosporidium creatinivorum</name>
    <dbReference type="NCBI Taxonomy" id="106004"/>
    <lineage>
        <taxon>Eukaryota</taxon>
        <taxon>Fungi</taxon>
        <taxon>Dikarya</taxon>
        <taxon>Basidiomycota</taxon>
        <taxon>Pucciniomycotina</taxon>
        <taxon>Microbotryomycetes</taxon>
        <taxon>Leucosporidiales</taxon>
        <taxon>Leucosporidium</taxon>
    </lineage>
</organism>
<keyword evidence="2" id="KW-1133">Transmembrane helix</keyword>
<accession>A0A1Y2EXX7</accession>
<evidence type="ECO:0000256" key="2">
    <source>
        <dbReference type="SAM" id="Phobius"/>
    </source>
</evidence>